<comment type="caution">
    <text evidence="1">The sequence shown here is derived from an EMBL/GenBank/DDBJ whole genome shotgun (WGS) entry which is preliminary data.</text>
</comment>
<sequence>MTGNNNINQYVDKKPFELVQELKEEYQIPSFEEFMKTYKCDDALNYDDLKGGRIGEVKGCGPCPDGCERRMVGDKVGYYAYQYQKTGTAAGDGANRYACSSSEALGYAHDLEDNN</sequence>
<keyword evidence="2" id="KW-1185">Reference proteome</keyword>
<dbReference type="AlphaFoldDB" id="A0A9W4SSA8"/>
<name>A0A9W4SSA8_9GLOM</name>
<dbReference type="Proteomes" id="UP001153678">
    <property type="component" value="Unassembled WGS sequence"/>
</dbReference>
<organism evidence="1 2">
    <name type="scientific">Funneliformis geosporum</name>
    <dbReference type="NCBI Taxonomy" id="1117311"/>
    <lineage>
        <taxon>Eukaryota</taxon>
        <taxon>Fungi</taxon>
        <taxon>Fungi incertae sedis</taxon>
        <taxon>Mucoromycota</taxon>
        <taxon>Glomeromycotina</taxon>
        <taxon>Glomeromycetes</taxon>
        <taxon>Glomerales</taxon>
        <taxon>Glomeraceae</taxon>
        <taxon>Funneliformis</taxon>
    </lineage>
</organism>
<proteinExistence type="predicted"/>
<reference evidence="1" key="1">
    <citation type="submission" date="2022-08" db="EMBL/GenBank/DDBJ databases">
        <authorList>
            <person name="Kallberg Y."/>
            <person name="Tangrot J."/>
            <person name="Rosling A."/>
        </authorList>
    </citation>
    <scope>NUCLEOTIDE SEQUENCE</scope>
    <source>
        <strain evidence="1">Wild A</strain>
    </source>
</reference>
<protein>
    <submittedName>
        <fullName evidence="1">17868_t:CDS:1</fullName>
    </submittedName>
</protein>
<dbReference type="EMBL" id="CAMKVN010001916">
    <property type="protein sequence ID" value="CAI2178776.1"/>
    <property type="molecule type" value="Genomic_DNA"/>
</dbReference>
<evidence type="ECO:0000313" key="1">
    <source>
        <dbReference type="EMBL" id="CAI2178776.1"/>
    </source>
</evidence>
<accession>A0A9W4SSA8</accession>
<dbReference type="OrthoDB" id="2444024at2759"/>
<gene>
    <name evidence="1" type="ORF">FWILDA_LOCUS8756</name>
</gene>
<evidence type="ECO:0000313" key="2">
    <source>
        <dbReference type="Proteomes" id="UP001153678"/>
    </source>
</evidence>